<feature type="transmembrane region" description="Helical" evidence="4">
    <location>
        <begin position="6"/>
        <end position="29"/>
    </location>
</feature>
<accession>A0ABY4X5S2</accession>
<proteinExistence type="predicted"/>
<name>A0ABY4X5S2_9SPHN</name>
<keyword evidence="4" id="KW-0472">Membrane</keyword>
<dbReference type="InterPro" id="IPR002123">
    <property type="entry name" value="Plipid/glycerol_acylTrfase"/>
</dbReference>
<dbReference type="PANTHER" id="PTHR10434:SF11">
    <property type="entry name" value="1-ACYL-SN-GLYCEROL-3-PHOSPHATE ACYLTRANSFERASE"/>
    <property type="match status" value="1"/>
</dbReference>
<reference evidence="6" key="1">
    <citation type="journal article" date="2022" name="Toxins">
        <title>Genomic Analysis of Sphingopyxis sp. USTB-05 for Biodegrading Cyanobacterial Hepatotoxins.</title>
        <authorList>
            <person name="Liu C."/>
            <person name="Xu Q."/>
            <person name="Zhao Z."/>
            <person name="Zhang H."/>
            <person name="Liu X."/>
            <person name="Yin C."/>
            <person name="Liu Y."/>
            <person name="Yan H."/>
        </authorList>
    </citation>
    <scope>NUCLEOTIDE SEQUENCE</scope>
    <source>
        <strain evidence="6">NBD5</strain>
    </source>
</reference>
<dbReference type="SUPFAM" id="SSF69593">
    <property type="entry name" value="Glycerol-3-phosphate (1)-acyltransferase"/>
    <property type="match status" value="1"/>
</dbReference>
<keyword evidence="4" id="KW-1133">Transmembrane helix</keyword>
<keyword evidence="7" id="KW-1185">Reference proteome</keyword>
<keyword evidence="2" id="KW-0808">Transferase</keyword>
<evidence type="ECO:0000256" key="1">
    <source>
        <dbReference type="ARBA" id="ARBA00005189"/>
    </source>
</evidence>
<dbReference type="Proteomes" id="UP001056937">
    <property type="component" value="Chromosome 1"/>
</dbReference>
<evidence type="ECO:0000313" key="6">
    <source>
        <dbReference type="EMBL" id="USI72237.1"/>
    </source>
</evidence>
<protein>
    <submittedName>
        <fullName evidence="6">1-acyl-sn-glycerol-3-phosphate acyltransferase</fullName>
    </submittedName>
</protein>
<evidence type="ECO:0000256" key="2">
    <source>
        <dbReference type="ARBA" id="ARBA00022679"/>
    </source>
</evidence>
<evidence type="ECO:0000256" key="3">
    <source>
        <dbReference type="ARBA" id="ARBA00023315"/>
    </source>
</evidence>
<keyword evidence="4" id="KW-0812">Transmembrane</keyword>
<feature type="domain" description="Phospholipid/glycerol acyltransferase" evidence="5">
    <location>
        <begin position="69"/>
        <end position="183"/>
    </location>
</feature>
<dbReference type="SMART" id="SM00563">
    <property type="entry name" value="PlsC"/>
    <property type="match status" value="1"/>
</dbReference>
<sequence length="227" mass="24168">MTRLRSALYTLAFVLLTTVMVLIGVPIALASRRLFSRYARLWARLAGGLARAVLGVRLVVEGAAPTAPVLIAAKHESAYETLAMMRLLDDPVVVLKRSILAVPVFGWLARRHGVVPVDRSANATALRAMLRAADTAKASGRAVLIFPEGTRVAPGARPPVQAGFAGLYGRLGLPVVPVATDAGRIWGKGLAKRSGPVRIRFGEAIPPGLPRREIEARVHAAINQLNG</sequence>
<gene>
    <name evidence="6" type="ORF">LHA26_13165</name>
</gene>
<dbReference type="CDD" id="cd07989">
    <property type="entry name" value="LPLAT_AGPAT-like"/>
    <property type="match status" value="1"/>
</dbReference>
<comment type="pathway">
    <text evidence="1">Lipid metabolism.</text>
</comment>
<organism evidence="6 7">
    <name type="scientific">Sphingomonas morindae</name>
    <dbReference type="NCBI Taxonomy" id="1541170"/>
    <lineage>
        <taxon>Bacteria</taxon>
        <taxon>Pseudomonadati</taxon>
        <taxon>Pseudomonadota</taxon>
        <taxon>Alphaproteobacteria</taxon>
        <taxon>Sphingomonadales</taxon>
        <taxon>Sphingomonadaceae</taxon>
        <taxon>Sphingomonas</taxon>
    </lineage>
</organism>
<dbReference type="RefSeq" id="WP_252166046.1">
    <property type="nucleotide sequence ID" value="NZ_CP084930.1"/>
</dbReference>
<evidence type="ECO:0000259" key="5">
    <source>
        <dbReference type="SMART" id="SM00563"/>
    </source>
</evidence>
<evidence type="ECO:0000313" key="7">
    <source>
        <dbReference type="Proteomes" id="UP001056937"/>
    </source>
</evidence>
<dbReference type="GO" id="GO:0016746">
    <property type="term" value="F:acyltransferase activity"/>
    <property type="evidence" value="ECO:0007669"/>
    <property type="project" value="UniProtKB-KW"/>
</dbReference>
<dbReference type="Pfam" id="PF01553">
    <property type="entry name" value="Acyltransferase"/>
    <property type="match status" value="1"/>
</dbReference>
<dbReference type="PANTHER" id="PTHR10434">
    <property type="entry name" value="1-ACYL-SN-GLYCEROL-3-PHOSPHATE ACYLTRANSFERASE"/>
    <property type="match status" value="1"/>
</dbReference>
<evidence type="ECO:0000256" key="4">
    <source>
        <dbReference type="SAM" id="Phobius"/>
    </source>
</evidence>
<keyword evidence="3 6" id="KW-0012">Acyltransferase</keyword>
<dbReference type="EMBL" id="CP084930">
    <property type="protein sequence ID" value="USI72237.1"/>
    <property type="molecule type" value="Genomic_DNA"/>
</dbReference>